<comment type="caution">
    <text evidence="1">The sequence shown here is derived from an EMBL/GenBank/DDBJ whole genome shotgun (WGS) entry which is preliminary data.</text>
</comment>
<accession>A0ABP9NEG9</accession>
<sequence>MKIILFFYLILLSFFVHSTSFDGYYFLSDKEDCDKYLIIQIKTDFFKIYTLENNQKNKNLFLQGKLEILEDDLNKYLKMNQIEAIYYNSSFVIQNYGNSMNDYTYFNFCQTKYLSFYKSDFDNNEADKK</sequence>
<keyword evidence="2" id="KW-1185">Reference proteome</keyword>
<name>A0ABP9NEG9_9GAMM</name>
<dbReference type="RefSeq" id="WP_345492594.1">
    <property type="nucleotide sequence ID" value="NZ_BAABHY010000009.1"/>
</dbReference>
<evidence type="ECO:0000313" key="1">
    <source>
        <dbReference type="EMBL" id="GAA5114440.1"/>
    </source>
</evidence>
<organism evidence="1 2">
    <name type="scientific">Orbus sasakiae</name>
    <dbReference type="NCBI Taxonomy" id="1078475"/>
    <lineage>
        <taxon>Bacteria</taxon>
        <taxon>Pseudomonadati</taxon>
        <taxon>Pseudomonadota</taxon>
        <taxon>Gammaproteobacteria</taxon>
        <taxon>Orbales</taxon>
        <taxon>Orbaceae</taxon>
        <taxon>Orbus</taxon>
    </lineage>
</organism>
<dbReference type="EMBL" id="BAABHY010000009">
    <property type="protein sequence ID" value="GAA5114440.1"/>
    <property type="molecule type" value="Genomic_DNA"/>
</dbReference>
<gene>
    <name evidence="1" type="ORF">GCM10023211_24010</name>
</gene>
<protein>
    <submittedName>
        <fullName evidence="1">Uncharacterized protein</fullName>
    </submittedName>
</protein>
<evidence type="ECO:0000313" key="2">
    <source>
        <dbReference type="Proteomes" id="UP001500171"/>
    </source>
</evidence>
<reference evidence="2" key="1">
    <citation type="journal article" date="2019" name="Int. J. Syst. Evol. Microbiol.">
        <title>The Global Catalogue of Microorganisms (GCM) 10K type strain sequencing project: providing services to taxonomists for standard genome sequencing and annotation.</title>
        <authorList>
            <consortium name="The Broad Institute Genomics Platform"/>
            <consortium name="The Broad Institute Genome Sequencing Center for Infectious Disease"/>
            <person name="Wu L."/>
            <person name="Ma J."/>
        </authorList>
    </citation>
    <scope>NUCLEOTIDE SEQUENCE [LARGE SCALE GENOMIC DNA]</scope>
    <source>
        <strain evidence="2">JCM 18050</strain>
    </source>
</reference>
<dbReference type="Proteomes" id="UP001500171">
    <property type="component" value="Unassembled WGS sequence"/>
</dbReference>
<proteinExistence type="predicted"/>